<sequence length="404" mass="44376">MNLKEITEKLAAKGKMLSQIYGEAGEDLDFSKVKCIEGDTTAKVDALRAIDKEVTALKAEREKLIDLEDGRKRAQELAKEMNVPASSIVHPSSKEGDKPERKSIGQLFLESKAYQNKGTVANVDVDLKTTMTASAGWDPEATRIARVQDYPLRPITVVDNFPILPTDRDTIKYMKETTFTNNATEVSEGSAYGEGAIALTETSDEVEKVGVWLPVTDEQLEDVSGLAEYLNSRLTYMLKARIDSQLLTGDGSTPNLVGTLNLSSILTQTIGSDPVPDGLYKMMTQVRATGFAEPSVVFMHPNDWQSVRLLRTADGIYIMGSPTDPGPDKIWGVPVVQTTAETENTAVLGDYTRHAAVFMRRGIQFKISDSHASYFIYGTQAIRADIRLACVHFRDTAFCSMGSI</sequence>
<evidence type="ECO:0000256" key="3">
    <source>
        <dbReference type="SAM" id="Coils"/>
    </source>
</evidence>
<dbReference type="Gene3D" id="3.30.2400.10">
    <property type="entry name" value="Major capsid protein gp5"/>
    <property type="match status" value="1"/>
</dbReference>
<evidence type="ECO:0000256" key="2">
    <source>
        <dbReference type="ARBA" id="ARBA00022844"/>
    </source>
</evidence>
<feature type="domain" description="Phage capsid-like C-terminal" evidence="4">
    <location>
        <begin position="170"/>
        <end position="399"/>
    </location>
</feature>
<gene>
    <name evidence="5" type="ORF">MM415B01367_0020</name>
</gene>
<dbReference type="EMBL" id="MT141353">
    <property type="protein sequence ID" value="QJA59089.1"/>
    <property type="molecule type" value="Genomic_DNA"/>
</dbReference>
<dbReference type="Gene3D" id="3.30.2320.10">
    <property type="entry name" value="hypothetical protein PF0899 domain"/>
    <property type="match status" value="1"/>
</dbReference>
<evidence type="ECO:0000259" key="4">
    <source>
        <dbReference type="Pfam" id="PF05065"/>
    </source>
</evidence>
<feature type="coiled-coil region" evidence="3">
    <location>
        <begin position="47"/>
        <end position="77"/>
    </location>
</feature>
<dbReference type="InterPro" id="IPR024455">
    <property type="entry name" value="Phage_capsid"/>
</dbReference>
<proteinExistence type="predicted"/>
<dbReference type="InterPro" id="IPR054612">
    <property type="entry name" value="Phage_capsid-like_C"/>
</dbReference>
<name>A0A6M3INI7_9ZZZZ</name>
<dbReference type="SUPFAM" id="SSF56563">
    <property type="entry name" value="Major capsid protein gp5"/>
    <property type="match status" value="1"/>
</dbReference>
<accession>A0A6M3INI7</accession>
<keyword evidence="2" id="KW-0946">Virion</keyword>
<keyword evidence="3" id="KW-0175">Coiled coil</keyword>
<evidence type="ECO:0000256" key="1">
    <source>
        <dbReference type="ARBA" id="ARBA00004328"/>
    </source>
</evidence>
<dbReference type="Pfam" id="PF05065">
    <property type="entry name" value="Phage_capsid"/>
    <property type="match status" value="1"/>
</dbReference>
<comment type="subcellular location">
    <subcellularLocation>
        <location evidence="1">Virion</location>
    </subcellularLocation>
</comment>
<dbReference type="AlphaFoldDB" id="A0A6M3INI7"/>
<organism evidence="5">
    <name type="scientific">viral metagenome</name>
    <dbReference type="NCBI Taxonomy" id="1070528"/>
    <lineage>
        <taxon>unclassified sequences</taxon>
        <taxon>metagenomes</taxon>
        <taxon>organismal metagenomes</taxon>
    </lineage>
</organism>
<dbReference type="GO" id="GO:0044423">
    <property type="term" value="C:virion component"/>
    <property type="evidence" value="ECO:0007669"/>
    <property type="project" value="UniProtKB-KW"/>
</dbReference>
<reference evidence="5" key="1">
    <citation type="submission" date="2020-03" db="EMBL/GenBank/DDBJ databases">
        <title>The deep terrestrial virosphere.</title>
        <authorList>
            <person name="Holmfeldt K."/>
            <person name="Nilsson E."/>
            <person name="Simone D."/>
            <person name="Lopez-Fernandez M."/>
            <person name="Wu X."/>
            <person name="de Brujin I."/>
            <person name="Lundin D."/>
            <person name="Andersson A."/>
            <person name="Bertilsson S."/>
            <person name="Dopson M."/>
        </authorList>
    </citation>
    <scope>NUCLEOTIDE SEQUENCE</scope>
    <source>
        <strain evidence="5">MM415B01367</strain>
    </source>
</reference>
<protein>
    <submittedName>
        <fullName evidence="5">Putative capsid protein</fullName>
    </submittedName>
</protein>
<dbReference type="NCBIfam" id="TIGR01554">
    <property type="entry name" value="major_cap_HK97"/>
    <property type="match status" value="1"/>
</dbReference>
<evidence type="ECO:0000313" key="5">
    <source>
        <dbReference type="EMBL" id="QJA59089.1"/>
    </source>
</evidence>